<sequence length="173" mass="19422">MKGIGIVALAALFSATACGYPEYAKKHGSDVDTHGRYHNDQQDAEYHSGGYYQGLSHRSVMYFAPSKDVLVDEFLLGTLINECALDERDVVTMVITKDGFSSPSWVKDTFDYSKLVKMYDIREGDHTAVLIGKDGTEKLRWGPTTNWIQIKKTIDEMPMRRAEMARAASRCSI</sequence>
<name>A0AAU8BPQ7_9VIBR</name>
<dbReference type="InterPro" id="IPR025232">
    <property type="entry name" value="DUF4174"/>
</dbReference>
<evidence type="ECO:0000256" key="2">
    <source>
        <dbReference type="SAM" id="SignalP"/>
    </source>
</evidence>
<evidence type="ECO:0000256" key="1">
    <source>
        <dbReference type="ARBA" id="ARBA00022729"/>
    </source>
</evidence>
<feature type="domain" description="DUF4174" evidence="3">
    <location>
        <begin position="57"/>
        <end position="163"/>
    </location>
</feature>
<dbReference type="Pfam" id="PF13778">
    <property type="entry name" value="DUF4174"/>
    <property type="match status" value="1"/>
</dbReference>
<organism evidence="4">
    <name type="scientific">Vibrio chaetopteri</name>
    <dbReference type="NCBI Taxonomy" id="3016528"/>
    <lineage>
        <taxon>Bacteria</taxon>
        <taxon>Pseudomonadati</taxon>
        <taxon>Pseudomonadota</taxon>
        <taxon>Gammaproteobacteria</taxon>
        <taxon>Vibrionales</taxon>
        <taxon>Vibrionaceae</taxon>
        <taxon>Vibrio</taxon>
    </lineage>
</organism>
<accession>A0AAU8BPQ7</accession>
<dbReference type="KEGG" id="vck:PG915_23460"/>
<feature type="chain" id="PRO_5043459501" evidence="2">
    <location>
        <begin position="20"/>
        <end position="173"/>
    </location>
</feature>
<dbReference type="AlphaFoldDB" id="A0AAU8BPQ7"/>
<dbReference type="RefSeq" id="WP_353499377.1">
    <property type="nucleotide sequence ID" value="NZ_CP115921.1"/>
</dbReference>
<gene>
    <name evidence="4" type="ORF">PG915_23460</name>
</gene>
<dbReference type="EMBL" id="CP115921">
    <property type="protein sequence ID" value="XCD18228.1"/>
    <property type="molecule type" value="Genomic_DNA"/>
</dbReference>
<protein>
    <submittedName>
        <fullName evidence="4">DUF4174 domain-containing protein</fullName>
    </submittedName>
</protein>
<reference evidence="4" key="1">
    <citation type="submission" date="2023-01" db="EMBL/GenBank/DDBJ databases">
        <title>Vibrio sp. CB1-14 genome sequencing.</title>
        <authorList>
            <person name="Otstavnykh N."/>
            <person name="Isaeva M."/>
            <person name="Meleshko D."/>
        </authorList>
    </citation>
    <scope>NUCLEOTIDE SEQUENCE</scope>
    <source>
        <strain evidence="4">CB1-14</strain>
    </source>
</reference>
<keyword evidence="1 2" id="KW-0732">Signal</keyword>
<feature type="signal peptide" evidence="2">
    <location>
        <begin position="1"/>
        <end position="19"/>
    </location>
</feature>
<dbReference type="PROSITE" id="PS51257">
    <property type="entry name" value="PROKAR_LIPOPROTEIN"/>
    <property type="match status" value="1"/>
</dbReference>
<proteinExistence type="predicted"/>
<evidence type="ECO:0000313" key="4">
    <source>
        <dbReference type="EMBL" id="XCD18228.1"/>
    </source>
</evidence>
<evidence type="ECO:0000259" key="3">
    <source>
        <dbReference type="Pfam" id="PF13778"/>
    </source>
</evidence>